<evidence type="ECO:0000313" key="2">
    <source>
        <dbReference type="Proteomes" id="UP000325081"/>
    </source>
</evidence>
<dbReference type="AlphaFoldDB" id="A0A5A7P5S1"/>
<dbReference type="EMBL" id="BKCP01002225">
    <property type="protein sequence ID" value="GER28092.1"/>
    <property type="molecule type" value="Genomic_DNA"/>
</dbReference>
<evidence type="ECO:0000313" key="1">
    <source>
        <dbReference type="EMBL" id="GER28092.1"/>
    </source>
</evidence>
<reference evidence="2" key="1">
    <citation type="journal article" date="2019" name="Curr. Biol.">
        <title>Genome Sequence of Striga asiatica Provides Insight into the Evolution of Plant Parasitism.</title>
        <authorList>
            <person name="Yoshida S."/>
            <person name="Kim S."/>
            <person name="Wafula E.K."/>
            <person name="Tanskanen J."/>
            <person name="Kim Y.M."/>
            <person name="Honaas L."/>
            <person name="Yang Z."/>
            <person name="Spallek T."/>
            <person name="Conn C.E."/>
            <person name="Ichihashi Y."/>
            <person name="Cheong K."/>
            <person name="Cui S."/>
            <person name="Der J.P."/>
            <person name="Gundlach H."/>
            <person name="Jiao Y."/>
            <person name="Hori C."/>
            <person name="Ishida J.K."/>
            <person name="Kasahara H."/>
            <person name="Kiba T."/>
            <person name="Kim M.S."/>
            <person name="Koo N."/>
            <person name="Laohavisit A."/>
            <person name="Lee Y.H."/>
            <person name="Lumba S."/>
            <person name="McCourt P."/>
            <person name="Mortimer J.C."/>
            <person name="Mutuku J.M."/>
            <person name="Nomura T."/>
            <person name="Sasaki-Sekimoto Y."/>
            <person name="Seto Y."/>
            <person name="Wang Y."/>
            <person name="Wakatake T."/>
            <person name="Sakakibara H."/>
            <person name="Demura T."/>
            <person name="Yamaguchi S."/>
            <person name="Yoneyama K."/>
            <person name="Manabe R.I."/>
            <person name="Nelson D.C."/>
            <person name="Schulman A.H."/>
            <person name="Timko M.P."/>
            <person name="dePamphilis C.W."/>
            <person name="Choi D."/>
            <person name="Shirasu K."/>
        </authorList>
    </citation>
    <scope>NUCLEOTIDE SEQUENCE [LARGE SCALE GENOMIC DNA]</scope>
    <source>
        <strain evidence="2">cv. UVA1</strain>
    </source>
</reference>
<comment type="caution">
    <text evidence="1">The sequence shown here is derived from an EMBL/GenBank/DDBJ whole genome shotgun (WGS) entry which is preliminary data.</text>
</comment>
<gene>
    <name evidence="1" type="ORF">STAS_03868</name>
</gene>
<sequence length="249" mass="28290">MLQTKHITQVLKRKVRGDTYLLLFCHFSPPTSLSTHHIDIPGHLHAFQRQEFSLHFGPEEEMVSPDASRSLIKPRICELPRVLVSYASERIISNKSLLHVNSNIKLDGEHDFKELYNGLEPVKSEYRHLALCMEFTSQLTTPNKDPSLKGCSKRPDANLTLRILSTASSILLTDVSKKKTAIVQLSAVPARIGCHDSRYAQRNAVNKRSHMNFLQSNNVRKKHINAWKGQKSLGYNSESNNILLKEERA</sequence>
<organism evidence="1 2">
    <name type="scientific">Striga asiatica</name>
    <name type="common">Asiatic witchweed</name>
    <name type="synonym">Buchnera asiatica</name>
    <dbReference type="NCBI Taxonomy" id="4170"/>
    <lineage>
        <taxon>Eukaryota</taxon>
        <taxon>Viridiplantae</taxon>
        <taxon>Streptophyta</taxon>
        <taxon>Embryophyta</taxon>
        <taxon>Tracheophyta</taxon>
        <taxon>Spermatophyta</taxon>
        <taxon>Magnoliopsida</taxon>
        <taxon>eudicotyledons</taxon>
        <taxon>Gunneridae</taxon>
        <taxon>Pentapetalae</taxon>
        <taxon>asterids</taxon>
        <taxon>lamiids</taxon>
        <taxon>Lamiales</taxon>
        <taxon>Orobanchaceae</taxon>
        <taxon>Buchnereae</taxon>
        <taxon>Striga</taxon>
    </lineage>
</organism>
<dbReference type="OrthoDB" id="416222at2759"/>
<accession>A0A5A7P5S1</accession>
<name>A0A5A7P5S1_STRAF</name>
<keyword evidence="2" id="KW-1185">Reference proteome</keyword>
<protein>
    <submittedName>
        <fullName evidence="1">Required for respiratory growth protein 9</fullName>
    </submittedName>
</protein>
<dbReference type="Proteomes" id="UP000325081">
    <property type="component" value="Unassembled WGS sequence"/>
</dbReference>
<proteinExistence type="predicted"/>